<dbReference type="AlphaFoldDB" id="A0A0L0T5C5"/>
<dbReference type="InterPro" id="IPR029033">
    <property type="entry name" value="His_PPase_superfam"/>
</dbReference>
<proteinExistence type="predicted"/>
<feature type="compositionally biased region" description="Basic and acidic residues" evidence="4">
    <location>
        <begin position="534"/>
        <end position="544"/>
    </location>
</feature>
<dbReference type="CDD" id="cd07067">
    <property type="entry name" value="HP_PGM_like"/>
    <property type="match status" value="1"/>
</dbReference>
<evidence type="ECO:0000256" key="1">
    <source>
        <dbReference type="ARBA" id="ARBA00022801"/>
    </source>
</evidence>
<dbReference type="STRING" id="578462.A0A0L0T5C5"/>
<feature type="active site" description="Proton donor/acceptor" evidence="2">
    <location>
        <position position="168"/>
    </location>
</feature>
<feature type="active site" description="Tele-phosphohistidine intermediate" evidence="2">
    <location>
        <position position="93"/>
    </location>
</feature>
<dbReference type="GO" id="GO:0005829">
    <property type="term" value="C:cytosol"/>
    <property type="evidence" value="ECO:0007669"/>
    <property type="project" value="TreeGrafter"/>
</dbReference>
<dbReference type="SUPFAM" id="SSF53254">
    <property type="entry name" value="Phosphoglycerate mutase-like"/>
    <property type="match status" value="1"/>
</dbReference>
<organism evidence="5 6">
    <name type="scientific">Allomyces macrogynus (strain ATCC 38327)</name>
    <name type="common">Allomyces javanicus var. macrogynus</name>
    <dbReference type="NCBI Taxonomy" id="578462"/>
    <lineage>
        <taxon>Eukaryota</taxon>
        <taxon>Fungi</taxon>
        <taxon>Fungi incertae sedis</taxon>
        <taxon>Blastocladiomycota</taxon>
        <taxon>Blastocladiomycetes</taxon>
        <taxon>Blastocladiales</taxon>
        <taxon>Blastocladiaceae</taxon>
        <taxon>Allomyces</taxon>
    </lineage>
</organism>
<feature type="compositionally biased region" description="Gly residues" evidence="4">
    <location>
        <begin position="489"/>
        <end position="498"/>
    </location>
</feature>
<dbReference type="SMART" id="SM00855">
    <property type="entry name" value="PGAM"/>
    <property type="match status" value="1"/>
</dbReference>
<dbReference type="PANTHER" id="PTHR46517">
    <property type="entry name" value="FRUCTOSE-2,6-BISPHOSPHATASE TIGAR"/>
    <property type="match status" value="1"/>
</dbReference>
<feature type="compositionally biased region" description="Low complexity" evidence="4">
    <location>
        <begin position="499"/>
        <end position="521"/>
    </location>
</feature>
<evidence type="ECO:0000256" key="2">
    <source>
        <dbReference type="PIRSR" id="PIRSR613078-1"/>
    </source>
</evidence>
<feature type="region of interest" description="Disordered" evidence="4">
    <location>
        <begin position="463"/>
        <end position="544"/>
    </location>
</feature>
<dbReference type="EMBL" id="GG745363">
    <property type="protein sequence ID" value="KNE69947.1"/>
    <property type="molecule type" value="Genomic_DNA"/>
</dbReference>
<dbReference type="Gene3D" id="3.40.50.1240">
    <property type="entry name" value="Phosphoglycerate mutase-like"/>
    <property type="match status" value="1"/>
</dbReference>
<dbReference type="InterPro" id="IPR051695">
    <property type="entry name" value="Phosphoglycerate_Mutase"/>
</dbReference>
<feature type="compositionally biased region" description="Low complexity" evidence="4">
    <location>
        <begin position="467"/>
        <end position="488"/>
    </location>
</feature>
<reference evidence="6" key="2">
    <citation type="submission" date="2009-11" db="EMBL/GenBank/DDBJ databases">
        <title>The Genome Sequence of Allomyces macrogynus strain ATCC 38327.</title>
        <authorList>
            <consortium name="The Broad Institute Genome Sequencing Platform"/>
            <person name="Russ C."/>
            <person name="Cuomo C."/>
            <person name="Shea T."/>
            <person name="Young S.K."/>
            <person name="Zeng Q."/>
            <person name="Koehrsen M."/>
            <person name="Haas B."/>
            <person name="Borodovsky M."/>
            <person name="Guigo R."/>
            <person name="Alvarado L."/>
            <person name="Berlin A."/>
            <person name="Borenstein D."/>
            <person name="Chen Z."/>
            <person name="Engels R."/>
            <person name="Freedman E."/>
            <person name="Gellesch M."/>
            <person name="Goldberg J."/>
            <person name="Griggs A."/>
            <person name="Gujja S."/>
            <person name="Heiman D."/>
            <person name="Hepburn T."/>
            <person name="Howarth C."/>
            <person name="Jen D."/>
            <person name="Larson L."/>
            <person name="Lewis B."/>
            <person name="Mehta T."/>
            <person name="Park D."/>
            <person name="Pearson M."/>
            <person name="Roberts A."/>
            <person name="Saif S."/>
            <person name="Shenoy N."/>
            <person name="Sisk P."/>
            <person name="Stolte C."/>
            <person name="Sykes S."/>
            <person name="Walk T."/>
            <person name="White J."/>
            <person name="Yandava C."/>
            <person name="Burger G."/>
            <person name="Gray M.W."/>
            <person name="Holland P.W.H."/>
            <person name="King N."/>
            <person name="Lang F.B.F."/>
            <person name="Roger A.J."/>
            <person name="Ruiz-Trillo I."/>
            <person name="Lander E."/>
            <person name="Nusbaum C."/>
        </authorList>
    </citation>
    <scope>NUCLEOTIDE SEQUENCE [LARGE SCALE GENOMIC DNA]</scope>
    <source>
        <strain evidence="6">ATCC 38327</strain>
    </source>
</reference>
<sequence length="544" mass="58040">MYSVRRQSLLAGQLPTDGSVPPSPRTPLSAATRKSFSLTQALGTPRSNGSLASLKTIDLPGGAGAQQLLSPAPAPNAVQPRRNLVLNLILVRHAETDLNVRRPRVVQSNIDNPLNQKGLQQAMLLAYRLRHEKIDYIYSSPLTRCRQTAEEIARFHDKAVLYDDRLNEQNLGDLTGLSWLDAKRRLKALDRTFDEYLSDPTHKAETDDDLKERIISVYIDVVEKHVLEPNRIHYARPATSQSNLLVDSYGPATPVTAIPPPQVVPGRLPTKECTVVLVTHGGPIKHLLAHLVEELGFSTNARPAPGQGVHHADHVARRNKHRSTPPPSKPAPELASHRRRVSTSGASEPPAPRLTQFPKNTGLYAARLARHYDPSTDEYDWGGRVERFNCVAHLAGSSWLVVAPKGTPHGVVEKVPLVAKVTMAAASGPTGGKVPAAVPKEGEGAAGALTLVKYKREKRDLKKERAAAAAEKAAGPVGAGKARAPGSSSGPGTGGGARGMMRMLGKMFTGGDAPTASAAPGAPGGTAGTGAPTGEEKRNKSLGW</sequence>
<accession>A0A0L0T5C5</accession>
<name>A0A0L0T5C5_ALLM3</name>
<evidence type="ECO:0000313" key="5">
    <source>
        <dbReference type="EMBL" id="KNE69947.1"/>
    </source>
</evidence>
<dbReference type="PANTHER" id="PTHR46517:SF1">
    <property type="entry name" value="FRUCTOSE-2,6-BISPHOSPHATASE TIGAR"/>
    <property type="match status" value="1"/>
</dbReference>
<feature type="region of interest" description="Disordered" evidence="4">
    <location>
        <begin position="7"/>
        <end position="32"/>
    </location>
</feature>
<gene>
    <name evidence="5" type="ORF">AMAG_14788</name>
</gene>
<dbReference type="InterPro" id="IPR013078">
    <property type="entry name" value="His_Pase_superF_clade-1"/>
</dbReference>
<evidence type="ECO:0008006" key="7">
    <source>
        <dbReference type="Google" id="ProtNLM"/>
    </source>
</evidence>
<feature type="region of interest" description="Disordered" evidence="4">
    <location>
        <begin position="302"/>
        <end position="357"/>
    </location>
</feature>
<keyword evidence="1" id="KW-0378">Hydrolase</keyword>
<dbReference type="Pfam" id="PF00300">
    <property type="entry name" value="His_Phos_1"/>
    <property type="match status" value="1"/>
</dbReference>
<feature type="binding site" evidence="3">
    <location>
        <position position="144"/>
    </location>
    <ligand>
        <name>substrate</name>
    </ligand>
</feature>
<feature type="binding site" evidence="3">
    <location>
        <begin position="92"/>
        <end position="99"/>
    </location>
    <ligand>
        <name>substrate</name>
    </ligand>
</feature>
<keyword evidence="6" id="KW-1185">Reference proteome</keyword>
<dbReference type="GO" id="GO:0043456">
    <property type="term" value="P:regulation of pentose-phosphate shunt"/>
    <property type="evidence" value="ECO:0007669"/>
    <property type="project" value="TreeGrafter"/>
</dbReference>
<dbReference type="Proteomes" id="UP000054350">
    <property type="component" value="Unassembled WGS sequence"/>
</dbReference>
<dbReference type="OrthoDB" id="354304at2759"/>
<protein>
    <recommendedName>
        <fullName evidence="7">Phosphoglycerate mutase</fullName>
    </recommendedName>
</protein>
<dbReference type="GO" id="GO:0045820">
    <property type="term" value="P:negative regulation of glycolytic process"/>
    <property type="evidence" value="ECO:0007669"/>
    <property type="project" value="TreeGrafter"/>
</dbReference>
<evidence type="ECO:0000256" key="3">
    <source>
        <dbReference type="PIRSR" id="PIRSR613078-2"/>
    </source>
</evidence>
<dbReference type="eggNOG" id="KOG0235">
    <property type="taxonomic scope" value="Eukaryota"/>
</dbReference>
<dbReference type="VEuPathDB" id="FungiDB:AMAG_14788"/>
<evidence type="ECO:0000313" key="6">
    <source>
        <dbReference type="Proteomes" id="UP000054350"/>
    </source>
</evidence>
<dbReference type="GO" id="GO:0004331">
    <property type="term" value="F:fructose-2,6-bisphosphate 2-phosphatase activity"/>
    <property type="evidence" value="ECO:0007669"/>
    <property type="project" value="TreeGrafter"/>
</dbReference>
<evidence type="ECO:0000256" key="4">
    <source>
        <dbReference type="SAM" id="MobiDB-lite"/>
    </source>
</evidence>
<reference evidence="5 6" key="1">
    <citation type="submission" date="2009-11" db="EMBL/GenBank/DDBJ databases">
        <title>Annotation of Allomyces macrogynus ATCC 38327.</title>
        <authorList>
            <consortium name="The Broad Institute Genome Sequencing Platform"/>
            <person name="Russ C."/>
            <person name="Cuomo C."/>
            <person name="Burger G."/>
            <person name="Gray M.W."/>
            <person name="Holland P.W.H."/>
            <person name="King N."/>
            <person name="Lang F.B.F."/>
            <person name="Roger A.J."/>
            <person name="Ruiz-Trillo I."/>
            <person name="Young S.K."/>
            <person name="Zeng Q."/>
            <person name="Gargeya S."/>
            <person name="Fitzgerald M."/>
            <person name="Haas B."/>
            <person name="Abouelleil A."/>
            <person name="Alvarado L."/>
            <person name="Arachchi H.M."/>
            <person name="Berlin A."/>
            <person name="Chapman S.B."/>
            <person name="Gearin G."/>
            <person name="Goldberg J."/>
            <person name="Griggs A."/>
            <person name="Gujja S."/>
            <person name="Hansen M."/>
            <person name="Heiman D."/>
            <person name="Howarth C."/>
            <person name="Larimer J."/>
            <person name="Lui A."/>
            <person name="MacDonald P.J.P."/>
            <person name="McCowen C."/>
            <person name="Montmayeur A."/>
            <person name="Murphy C."/>
            <person name="Neiman D."/>
            <person name="Pearson M."/>
            <person name="Priest M."/>
            <person name="Roberts A."/>
            <person name="Saif S."/>
            <person name="Shea T."/>
            <person name="Sisk P."/>
            <person name="Stolte C."/>
            <person name="Sykes S."/>
            <person name="Wortman J."/>
            <person name="Nusbaum C."/>
            <person name="Birren B."/>
        </authorList>
    </citation>
    <scope>NUCLEOTIDE SEQUENCE [LARGE SCALE GENOMIC DNA]</scope>
    <source>
        <strain evidence="5 6">ATCC 38327</strain>
    </source>
</reference>